<dbReference type="InterPro" id="IPR025983">
    <property type="entry name" value="Cys_rich_CPCC"/>
</dbReference>
<organism evidence="2 3">
    <name type="scientific">Zooshikella harenae</name>
    <dbReference type="NCBI Taxonomy" id="2827238"/>
    <lineage>
        <taxon>Bacteria</taxon>
        <taxon>Pseudomonadati</taxon>
        <taxon>Pseudomonadota</taxon>
        <taxon>Gammaproteobacteria</taxon>
        <taxon>Oceanospirillales</taxon>
        <taxon>Zooshikellaceae</taxon>
        <taxon>Zooshikella</taxon>
    </lineage>
</organism>
<evidence type="ECO:0000259" key="1">
    <source>
        <dbReference type="Pfam" id="PF14206"/>
    </source>
</evidence>
<proteinExistence type="predicted"/>
<sequence length="92" mass="10285">MGAKKYSCPCCGYKVFDNPSPGNDYAICPICFWEDDPIGFDVPEEECGCNGISLIEAQTNFEEFGACRKDMVKNVRQPNENDSRGKKRIVGH</sequence>
<feature type="domain" description="Cysteine-rich CPCC" evidence="1">
    <location>
        <begin position="6"/>
        <end position="81"/>
    </location>
</feature>
<gene>
    <name evidence="2" type="ORF">KCG35_24070</name>
</gene>
<evidence type="ECO:0000313" key="2">
    <source>
        <dbReference type="EMBL" id="MBU2714133.1"/>
    </source>
</evidence>
<reference evidence="2 3" key="1">
    <citation type="submission" date="2021-04" db="EMBL/GenBank/DDBJ databases">
        <authorList>
            <person name="Pira H."/>
            <person name="Risdian C."/>
            <person name="Wink J."/>
        </authorList>
    </citation>
    <scope>NUCLEOTIDE SEQUENCE [LARGE SCALE GENOMIC DNA]</scope>
    <source>
        <strain evidence="2 3">WH53</strain>
    </source>
</reference>
<dbReference type="RefSeq" id="WP_215822402.1">
    <property type="nucleotide sequence ID" value="NZ_JAGSOY010000158.1"/>
</dbReference>
<dbReference type="Pfam" id="PF14206">
    <property type="entry name" value="Cys_rich_CPCC"/>
    <property type="match status" value="1"/>
</dbReference>
<protein>
    <recommendedName>
        <fullName evidence="1">Cysteine-rich CPCC domain-containing protein</fullName>
    </recommendedName>
</protein>
<comment type="caution">
    <text evidence="2">The sequence shown here is derived from an EMBL/GenBank/DDBJ whole genome shotgun (WGS) entry which is preliminary data.</text>
</comment>
<keyword evidence="3" id="KW-1185">Reference proteome</keyword>
<name>A0ABS5ZJR5_9GAMM</name>
<accession>A0ABS5ZJR5</accession>
<dbReference type="Proteomes" id="UP000690515">
    <property type="component" value="Unassembled WGS sequence"/>
</dbReference>
<evidence type="ECO:0000313" key="3">
    <source>
        <dbReference type="Proteomes" id="UP000690515"/>
    </source>
</evidence>
<dbReference type="EMBL" id="JAGSOY010000158">
    <property type="protein sequence ID" value="MBU2714133.1"/>
    <property type="molecule type" value="Genomic_DNA"/>
</dbReference>